<feature type="transmembrane region" description="Helical" evidence="1">
    <location>
        <begin position="185"/>
        <end position="206"/>
    </location>
</feature>
<keyword evidence="1" id="KW-0472">Membrane</keyword>
<evidence type="ECO:0000256" key="1">
    <source>
        <dbReference type="SAM" id="Phobius"/>
    </source>
</evidence>
<accession>A0A1H1VH36</accession>
<dbReference type="Proteomes" id="UP000199679">
    <property type="component" value="Chromosome I"/>
</dbReference>
<keyword evidence="1" id="KW-1133">Transmembrane helix</keyword>
<protein>
    <submittedName>
        <fullName evidence="2">Uncharacterized protein</fullName>
    </submittedName>
</protein>
<organism evidence="2 3">
    <name type="scientific">Mucilaginibacter mallensis</name>
    <dbReference type="NCBI Taxonomy" id="652787"/>
    <lineage>
        <taxon>Bacteria</taxon>
        <taxon>Pseudomonadati</taxon>
        <taxon>Bacteroidota</taxon>
        <taxon>Sphingobacteriia</taxon>
        <taxon>Sphingobacteriales</taxon>
        <taxon>Sphingobacteriaceae</taxon>
        <taxon>Mucilaginibacter</taxon>
    </lineage>
</organism>
<dbReference type="RefSeq" id="WP_091371633.1">
    <property type="nucleotide sequence ID" value="NZ_LT629740.1"/>
</dbReference>
<evidence type="ECO:0000313" key="3">
    <source>
        <dbReference type="Proteomes" id="UP000199679"/>
    </source>
</evidence>
<gene>
    <name evidence="2" type="ORF">SAMN05216490_1924</name>
</gene>
<reference evidence="2 3" key="1">
    <citation type="submission" date="2016-10" db="EMBL/GenBank/DDBJ databases">
        <authorList>
            <person name="de Groot N.N."/>
        </authorList>
    </citation>
    <scope>NUCLEOTIDE SEQUENCE [LARGE SCALE GENOMIC DNA]</scope>
    <source>
        <strain evidence="2 3">MP1X4</strain>
    </source>
</reference>
<dbReference type="STRING" id="652787.SAMN05216490_1924"/>
<keyword evidence="3" id="KW-1185">Reference proteome</keyword>
<feature type="transmembrane region" description="Helical" evidence="1">
    <location>
        <begin position="89"/>
        <end position="110"/>
    </location>
</feature>
<feature type="transmembrane region" description="Helical" evidence="1">
    <location>
        <begin position="57"/>
        <end position="77"/>
    </location>
</feature>
<dbReference type="AlphaFoldDB" id="A0A1H1VH36"/>
<evidence type="ECO:0000313" key="2">
    <source>
        <dbReference type="EMBL" id="SDS84217.1"/>
    </source>
</evidence>
<dbReference type="EMBL" id="LT629740">
    <property type="protein sequence ID" value="SDS84217.1"/>
    <property type="molecule type" value="Genomic_DNA"/>
</dbReference>
<name>A0A1H1VH36_MUCMA</name>
<keyword evidence="1" id="KW-0812">Transmembrane</keyword>
<proteinExistence type="predicted"/>
<sequence>MIFIEMGVFWLLLITFCIFQRNRTCKTTNLISENMRLESFRDLYNSEREWKYKLDDIILIPIAILTGVGSIVSFIVINHPITLNFEGYINLGLIILTLISVLCSLVSYTLSYVNISNWSIGYDYSHPTACNDVNAFRDELISEGKTDLIVEKETDDFLAEMFSDCRDGNFKTNEHRAKRVGYGRLFLLISVFLTFFLSIMFIFSSMKFQEINFAKKPPTTVKVTEGSIIKDKTLLIATPKPDSGKKK</sequence>